<evidence type="ECO:0008006" key="3">
    <source>
        <dbReference type="Google" id="ProtNLM"/>
    </source>
</evidence>
<evidence type="ECO:0000313" key="2">
    <source>
        <dbReference type="Proteomes" id="UP000031623"/>
    </source>
</evidence>
<dbReference type="STRING" id="40754.THII_0275"/>
<reference evidence="1 2" key="1">
    <citation type="journal article" date="2014" name="ISME J.">
        <title>Ecophysiology of Thioploca ingrica as revealed by the complete genome sequence supplemented with proteomic evidence.</title>
        <authorList>
            <person name="Kojima H."/>
            <person name="Ogura Y."/>
            <person name="Yamamoto N."/>
            <person name="Togashi T."/>
            <person name="Mori H."/>
            <person name="Watanabe T."/>
            <person name="Nemoto F."/>
            <person name="Kurokawa K."/>
            <person name="Hayashi T."/>
            <person name="Fukui M."/>
        </authorList>
    </citation>
    <scope>NUCLEOTIDE SEQUENCE [LARGE SCALE GENOMIC DNA]</scope>
</reference>
<protein>
    <recommendedName>
        <fullName evidence="3">DUF3782 domain-containing protein</fullName>
    </recommendedName>
</protein>
<gene>
    <name evidence="1" type="ORF">THII_0275</name>
</gene>
<organism evidence="1 2">
    <name type="scientific">Thioploca ingrica</name>
    <dbReference type="NCBI Taxonomy" id="40754"/>
    <lineage>
        <taxon>Bacteria</taxon>
        <taxon>Pseudomonadati</taxon>
        <taxon>Pseudomonadota</taxon>
        <taxon>Gammaproteobacteria</taxon>
        <taxon>Thiotrichales</taxon>
        <taxon>Thiotrichaceae</taxon>
        <taxon>Thioploca</taxon>
    </lineage>
</organism>
<dbReference type="InterPro" id="IPR012431">
    <property type="entry name" value="PDDEXK_10"/>
</dbReference>
<dbReference type="Pfam" id="PF12644">
    <property type="entry name" value="DUF3782"/>
    <property type="match status" value="1"/>
</dbReference>
<dbReference type="PANTHER" id="PTHR34314">
    <property type="entry name" value="CRENARCHAEAL PROTEIN, PUTATIVE-RELATED"/>
    <property type="match status" value="1"/>
</dbReference>
<proteinExistence type="predicted"/>
<evidence type="ECO:0000313" key="1">
    <source>
        <dbReference type="EMBL" id="BAP54572.1"/>
    </source>
</evidence>
<accession>A0A090AH37</accession>
<dbReference type="Pfam" id="PF07788">
    <property type="entry name" value="PDDEXK_10"/>
    <property type="match status" value="1"/>
</dbReference>
<dbReference type="Proteomes" id="UP000031623">
    <property type="component" value="Chromosome"/>
</dbReference>
<dbReference type="InterPro" id="IPR024271">
    <property type="entry name" value="DUF3782"/>
</dbReference>
<dbReference type="KEGG" id="tig:THII_0275"/>
<dbReference type="EMBL" id="AP014633">
    <property type="protein sequence ID" value="BAP54572.1"/>
    <property type="molecule type" value="Genomic_DNA"/>
</dbReference>
<keyword evidence="2" id="KW-1185">Reference proteome</keyword>
<dbReference type="HOGENOM" id="CLU_064028_2_0_6"/>
<dbReference type="AlphaFoldDB" id="A0A090AH37"/>
<dbReference type="PANTHER" id="PTHR34314:SF6">
    <property type="entry name" value="DUF3782 DOMAIN-CONTAINING PROTEIN"/>
    <property type="match status" value="1"/>
</dbReference>
<sequence length="251" mass="29536">MTQLTIDSEQLDQLILQRLPTLVQQNAQIQGLVLDLARQNFADRKETDDRFYQLLGELRRDREEQTRKWEKYTAEQNRKWEEYTQEQNRKWDEQNRKWEDAKREFDRMHEAIMAVAKKYDRSITAIGAHWGIKSESSFRNALVGILEKSFGVQVLNINDYDDEGVVFGRPDQIELDVIIKNGLLIICEIKSSIDKAGMYSFERKVRFYEKKHQRPVTRMLVISPMVDAKACPVAKQLGIEVYSDSMEVKEL</sequence>
<name>A0A090AH37_9GAMM</name>